<feature type="region of interest" description="Disordered" evidence="1">
    <location>
        <begin position="53"/>
        <end position="110"/>
    </location>
</feature>
<sequence length="299" mass="31726">MCKWYCTSTGPSTNLRCLGCGCHYCAACMNSEAGKMESYTKCAGCGKKPTVKSNPGGSRASSASGHPPSPATSQSTRARLEFTASATQRRTASASGQPRRASFHSTAPDGFFGALQEGPERFFYDRASYTGTHSQGGPERVAKGDGSLTLLSRASQLQSGTAAAGADKMQSLEAVPPFTKLDARMIECPACGDRCSQWLNDEARCMKCSMVLRRITTPMRPNSRGIANPPRPGTRAAAALRGSSFSDDMTPEFGRSVPSGPERFFYDKSSFTGTHARGGPSSVPKGGGTACDHSWKRPF</sequence>
<feature type="region of interest" description="Disordered" evidence="1">
    <location>
        <begin position="269"/>
        <end position="299"/>
    </location>
</feature>
<proteinExistence type="predicted"/>
<reference evidence="2" key="1">
    <citation type="submission" date="2021-02" db="EMBL/GenBank/DDBJ databases">
        <authorList>
            <person name="Dougan E. K."/>
            <person name="Rhodes N."/>
            <person name="Thang M."/>
            <person name="Chan C."/>
        </authorList>
    </citation>
    <scope>NUCLEOTIDE SEQUENCE</scope>
</reference>
<dbReference type="OMA" id="NAPCNER"/>
<dbReference type="OrthoDB" id="417796at2759"/>
<dbReference type="AlphaFoldDB" id="A0A813GP24"/>
<dbReference type="Proteomes" id="UP000654075">
    <property type="component" value="Unassembled WGS sequence"/>
</dbReference>
<feature type="compositionally biased region" description="Low complexity" evidence="1">
    <location>
        <begin position="53"/>
        <end position="66"/>
    </location>
</feature>
<evidence type="ECO:0000313" key="3">
    <source>
        <dbReference type="Proteomes" id="UP000654075"/>
    </source>
</evidence>
<gene>
    <name evidence="2" type="ORF">PGLA1383_LOCUS41711</name>
</gene>
<evidence type="ECO:0000313" key="2">
    <source>
        <dbReference type="EMBL" id="CAE8624606.1"/>
    </source>
</evidence>
<comment type="caution">
    <text evidence="2">The sequence shown here is derived from an EMBL/GenBank/DDBJ whole genome shotgun (WGS) entry which is preliminary data.</text>
</comment>
<keyword evidence="3" id="KW-1185">Reference proteome</keyword>
<protein>
    <submittedName>
        <fullName evidence="2">Uncharacterized protein</fullName>
    </submittedName>
</protein>
<dbReference type="EMBL" id="CAJNNV010028436">
    <property type="protein sequence ID" value="CAE8624606.1"/>
    <property type="molecule type" value="Genomic_DNA"/>
</dbReference>
<name>A0A813GP24_POLGL</name>
<organism evidence="2 3">
    <name type="scientific">Polarella glacialis</name>
    <name type="common">Dinoflagellate</name>
    <dbReference type="NCBI Taxonomy" id="89957"/>
    <lineage>
        <taxon>Eukaryota</taxon>
        <taxon>Sar</taxon>
        <taxon>Alveolata</taxon>
        <taxon>Dinophyceae</taxon>
        <taxon>Suessiales</taxon>
        <taxon>Suessiaceae</taxon>
        <taxon>Polarella</taxon>
    </lineage>
</organism>
<accession>A0A813GP24</accession>
<evidence type="ECO:0000256" key="1">
    <source>
        <dbReference type="SAM" id="MobiDB-lite"/>
    </source>
</evidence>
<feature type="compositionally biased region" description="Low complexity" evidence="1">
    <location>
        <begin position="83"/>
        <end position="95"/>
    </location>
</feature>